<dbReference type="Proteomes" id="UP000641137">
    <property type="component" value="Unassembled WGS sequence"/>
</dbReference>
<feature type="compositionally biased region" description="Low complexity" evidence="1">
    <location>
        <begin position="52"/>
        <end position="65"/>
    </location>
</feature>
<dbReference type="RefSeq" id="WP_189487955.1">
    <property type="nucleotide sequence ID" value="NZ_BMZO01000002.1"/>
</dbReference>
<dbReference type="EMBL" id="BMZO01000002">
    <property type="protein sequence ID" value="GHC64732.1"/>
    <property type="molecule type" value="Genomic_DNA"/>
</dbReference>
<protein>
    <submittedName>
        <fullName evidence="2">Uncharacterized protein</fullName>
    </submittedName>
</protein>
<accession>A0A8J3DMF9</accession>
<gene>
    <name evidence="2" type="ORF">GCM10010136_06890</name>
</gene>
<reference evidence="2" key="2">
    <citation type="submission" date="2020-09" db="EMBL/GenBank/DDBJ databases">
        <authorList>
            <person name="Sun Q."/>
            <person name="Kim S."/>
        </authorList>
    </citation>
    <scope>NUCLEOTIDE SEQUENCE</scope>
    <source>
        <strain evidence="2">KCTC 42097</strain>
    </source>
</reference>
<name>A0A8J3DMF9_9HYPH</name>
<sequence>MTIWTSLKDWLHMPSTDSFEAEMNALDGDRDILQPDSAQQATALPMGIYQPSSTGEPQSSSSSFV</sequence>
<proteinExistence type="predicted"/>
<comment type="caution">
    <text evidence="2">The sequence shown here is derived from an EMBL/GenBank/DDBJ whole genome shotgun (WGS) entry which is preliminary data.</text>
</comment>
<feature type="region of interest" description="Disordered" evidence="1">
    <location>
        <begin position="38"/>
        <end position="65"/>
    </location>
</feature>
<organism evidence="2 3">
    <name type="scientific">Limoniibacter endophyticus</name>
    <dbReference type="NCBI Taxonomy" id="1565040"/>
    <lineage>
        <taxon>Bacteria</taxon>
        <taxon>Pseudomonadati</taxon>
        <taxon>Pseudomonadota</taxon>
        <taxon>Alphaproteobacteria</taxon>
        <taxon>Hyphomicrobiales</taxon>
        <taxon>Bartonellaceae</taxon>
        <taxon>Limoniibacter</taxon>
    </lineage>
</organism>
<reference evidence="2" key="1">
    <citation type="journal article" date="2014" name="Int. J. Syst. Evol. Microbiol.">
        <title>Complete genome sequence of Corynebacterium casei LMG S-19264T (=DSM 44701T), isolated from a smear-ripened cheese.</title>
        <authorList>
            <consortium name="US DOE Joint Genome Institute (JGI-PGF)"/>
            <person name="Walter F."/>
            <person name="Albersmeier A."/>
            <person name="Kalinowski J."/>
            <person name="Ruckert C."/>
        </authorList>
    </citation>
    <scope>NUCLEOTIDE SEQUENCE</scope>
    <source>
        <strain evidence="2">KCTC 42097</strain>
    </source>
</reference>
<evidence type="ECO:0000313" key="3">
    <source>
        <dbReference type="Proteomes" id="UP000641137"/>
    </source>
</evidence>
<dbReference type="AlphaFoldDB" id="A0A8J3DMF9"/>
<evidence type="ECO:0000256" key="1">
    <source>
        <dbReference type="SAM" id="MobiDB-lite"/>
    </source>
</evidence>
<keyword evidence="3" id="KW-1185">Reference proteome</keyword>
<evidence type="ECO:0000313" key="2">
    <source>
        <dbReference type="EMBL" id="GHC64732.1"/>
    </source>
</evidence>